<evidence type="ECO:0000256" key="5">
    <source>
        <dbReference type="ARBA" id="ARBA00022603"/>
    </source>
</evidence>
<evidence type="ECO:0000256" key="1">
    <source>
        <dbReference type="ARBA" id="ARBA00004173"/>
    </source>
</evidence>
<dbReference type="Proteomes" id="UP000315295">
    <property type="component" value="Unassembled WGS sequence"/>
</dbReference>
<keyword evidence="6" id="KW-0808">Transferase</keyword>
<evidence type="ECO:0000256" key="11">
    <source>
        <dbReference type="ARBA" id="ARBA00048612"/>
    </source>
</evidence>
<comment type="catalytic activity">
    <reaction evidence="11">
        <text>L-arginyl-[protein] + 2 S-adenosyl-L-methionine = N(omega),N(omega)'-dimethyl-L-arginyl-[protein] + 2 S-adenosyl-L-homocysteine + 2 H(+)</text>
        <dbReference type="Rhea" id="RHEA:48108"/>
        <dbReference type="Rhea" id="RHEA-COMP:10532"/>
        <dbReference type="Rhea" id="RHEA-COMP:11992"/>
        <dbReference type="ChEBI" id="CHEBI:15378"/>
        <dbReference type="ChEBI" id="CHEBI:29965"/>
        <dbReference type="ChEBI" id="CHEBI:57856"/>
        <dbReference type="ChEBI" id="CHEBI:59789"/>
        <dbReference type="ChEBI" id="CHEBI:88221"/>
        <dbReference type="EC" id="2.1.1.320"/>
    </reaction>
</comment>
<gene>
    <name evidence="15" type="ORF">C1H46_021175</name>
</gene>
<dbReference type="STRING" id="106549.A0A540M3E5"/>
<comment type="function">
    <text evidence="12">Arginine methyltransferase involved in the assembly or stability of mitochondrial NADH:ubiquinone oxidoreductase complex (complex I). Acts by mediating symmetric dimethylation of 'Arg-118' of NDUFS2 after it assembles into the complex I, stabilizing the early intermediate complex.</text>
</comment>
<dbReference type="SUPFAM" id="SSF53335">
    <property type="entry name" value="S-adenosyl-L-methionine-dependent methyltransferases"/>
    <property type="match status" value="1"/>
</dbReference>
<protein>
    <recommendedName>
        <fullName evidence="4">Protein arginine methyltransferase NDUFAF7, mitochondrial</fullName>
        <ecNumber evidence="3">2.1.1.320</ecNumber>
    </recommendedName>
    <alternativeName>
        <fullName evidence="10">NADH dehydrogenase [ubiquinone] complex I, assembly factor 7</fullName>
    </alternativeName>
    <alternativeName>
        <fullName evidence="9">Protein midA homolog</fullName>
    </alternativeName>
</protein>
<evidence type="ECO:0000256" key="8">
    <source>
        <dbReference type="ARBA" id="ARBA00023128"/>
    </source>
</evidence>
<evidence type="ECO:0000256" key="13">
    <source>
        <dbReference type="SAM" id="MobiDB-lite"/>
    </source>
</evidence>
<dbReference type="EMBL" id="VIEB01000373">
    <property type="protein sequence ID" value="TQD93270.1"/>
    <property type="molecule type" value="Genomic_DNA"/>
</dbReference>
<sequence>MLPTNAHQNPTQVPDTTRTPDFSDSFAYFNLTACYLTTMYRAYKAGDYPALAFVAFIYVAYWGLDKCLQVSNRLPRGEKSVKKEALRFTYCGLTSGILFGFACQFRMFMPLAAVVLMYFVAIATIPAENDQRCSKMLRRFLLQASAARRRLPNSHFPPSYSAPLIPNRSVSSTSYSSSSQTPHSPFVEQLDDNPDQTTTQPTASIAVDRSGLYNPPEHSHEPTSDSELVKHLKGIIKFRGGPISVAEYMEEVLTNPKAGFYMNRDVFGAGGDFITSPEVSQMFGEMVGIWAMSLWEQMGQPDRVNLVELGPGRGTLMADLLRGASKFKNFTESLHVHMVECSPTLQKLQHQKLECVDEEVSDGKRTVSALAKTPVSWHATLEDVPTGLPSIIIAHEFYDALPVHQFQKAARGWSEKMIDVAEDSTFRFVLSSQPTPATLYLAKRCKWAGNEEIAKLQHIEVCPKAMELTQTIAERVASDGGGALIIDYGLNGVVSDSLQAIRKHKFVNILDDPGSADLSAYVDFASIRHSAEEISGEVSVHGPITQSQFLGSLGINFRAEALTQNCTEEQFESLRSGYWQLVGEGEAPFWEGPDEKAPIGMGTRYLAMAIVNRKQGVPVPF</sequence>
<dbReference type="AlphaFoldDB" id="A0A540M3E5"/>
<evidence type="ECO:0000256" key="6">
    <source>
        <dbReference type="ARBA" id="ARBA00022679"/>
    </source>
</evidence>
<dbReference type="InterPro" id="IPR003788">
    <property type="entry name" value="NDUFAF7"/>
</dbReference>
<keyword evidence="8" id="KW-0496">Mitochondrion</keyword>
<reference evidence="15 16" key="1">
    <citation type="journal article" date="2019" name="G3 (Bethesda)">
        <title>Sequencing of a Wild Apple (Malus baccata) Genome Unravels the Differences Between Cultivated and Wild Apple Species Regarding Disease Resistance and Cold Tolerance.</title>
        <authorList>
            <person name="Chen X."/>
        </authorList>
    </citation>
    <scope>NUCLEOTIDE SEQUENCE [LARGE SCALE GENOMIC DNA]</scope>
    <source>
        <strain evidence="16">cv. Shandingzi</strain>
        <tissue evidence="15">Leaves</tissue>
    </source>
</reference>
<evidence type="ECO:0000313" key="15">
    <source>
        <dbReference type="EMBL" id="TQD93270.1"/>
    </source>
</evidence>
<feature type="region of interest" description="Disordered" evidence="13">
    <location>
        <begin position="171"/>
        <end position="227"/>
    </location>
</feature>
<feature type="transmembrane region" description="Helical" evidence="14">
    <location>
        <begin position="85"/>
        <end position="102"/>
    </location>
</feature>
<feature type="transmembrane region" description="Helical" evidence="14">
    <location>
        <begin position="48"/>
        <end position="64"/>
    </location>
</feature>
<dbReference type="Pfam" id="PF02636">
    <property type="entry name" value="Methyltransf_28"/>
    <property type="match status" value="1"/>
</dbReference>
<dbReference type="GO" id="GO:0032981">
    <property type="term" value="P:mitochondrial respiratory chain complex I assembly"/>
    <property type="evidence" value="ECO:0007669"/>
    <property type="project" value="UniProtKB-ARBA"/>
</dbReference>
<evidence type="ECO:0000256" key="3">
    <source>
        <dbReference type="ARBA" id="ARBA00011935"/>
    </source>
</evidence>
<keyword evidence="5" id="KW-0489">Methyltransferase</keyword>
<dbReference type="EC" id="2.1.1.320" evidence="3"/>
<evidence type="ECO:0000256" key="10">
    <source>
        <dbReference type="ARBA" id="ARBA00031788"/>
    </source>
</evidence>
<evidence type="ECO:0000256" key="9">
    <source>
        <dbReference type="ARBA" id="ARBA00030400"/>
    </source>
</evidence>
<evidence type="ECO:0000256" key="12">
    <source>
        <dbReference type="ARBA" id="ARBA00054758"/>
    </source>
</evidence>
<keyword evidence="7" id="KW-0809">Transit peptide</keyword>
<dbReference type="FunFam" id="3.40.50.12710:FF:000001">
    <property type="entry name" value="Protein arginine methyltransferase NDUFAF7"/>
    <property type="match status" value="1"/>
</dbReference>
<keyword evidence="14" id="KW-0812">Transmembrane</keyword>
<keyword evidence="16" id="KW-1185">Reference proteome</keyword>
<comment type="subcellular location">
    <subcellularLocation>
        <location evidence="1">Mitochondrion</location>
    </subcellularLocation>
</comment>
<dbReference type="PANTHER" id="PTHR12049">
    <property type="entry name" value="PROTEIN ARGININE METHYLTRANSFERASE NDUFAF7, MITOCHONDRIAL"/>
    <property type="match status" value="1"/>
</dbReference>
<proteinExistence type="inferred from homology"/>
<feature type="compositionally biased region" description="Basic and acidic residues" evidence="13">
    <location>
        <begin position="217"/>
        <end position="227"/>
    </location>
</feature>
<evidence type="ECO:0000313" key="16">
    <source>
        <dbReference type="Proteomes" id="UP000315295"/>
    </source>
</evidence>
<comment type="caution">
    <text evidence="15">The sequence shown here is derived from an EMBL/GenBank/DDBJ whole genome shotgun (WGS) entry which is preliminary data.</text>
</comment>
<keyword evidence="14" id="KW-1133">Transmembrane helix</keyword>
<name>A0A540M3E5_MALBA</name>
<evidence type="ECO:0000256" key="7">
    <source>
        <dbReference type="ARBA" id="ARBA00022946"/>
    </source>
</evidence>
<dbReference type="GO" id="GO:0032259">
    <property type="term" value="P:methylation"/>
    <property type="evidence" value="ECO:0007669"/>
    <property type="project" value="UniProtKB-KW"/>
</dbReference>
<comment type="similarity">
    <text evidence="2">Belongs to the NDUFAF7 family.</text>
</comment>
<evidence type="ECO:0000256" key="4">
    <source>
        <dbReference type="ARBA" id="ARBA00019711"/>
    </source>
</evidence>
<organism evidence="15 16">
    <name type="scientific">Malus baccata</name>
    <name type="common">Siberian crab apple</name>
    <name type="synonym">Pyrus baccata</name>
    <dbReference type="NCBI Taxonomy" id="106549"/>
    <lineage>
        <taxon>Eukaryota</taxon>
        <taxon>Viridiplantae</taxon>
        <taxon>Streptophyta</taxon>
        <taxon>Embryophyta</taxon>
        <taxon>Tracheophyta</taxon>
        <taxon>Spermatophyta</taxon>
        <taxon>Magnoliopsida</taxon>
        <taxon>eudicotyledons</taxon>
        <taxon>Gunneridae</taxon>
        <taxon>Pentapetalae</taxon>
        <taxon>rosids</taxon>
        <taxon>fabids</taxon>
        <taxon>Rosales</taxon>
        <taxon>Rosaceae</taxon>
        <taxon>Amygdaloideae</taxon>
        <taxon>Maleae</taxon>
        <taxon>Malus</taxon>
    </lineage>
</organism>
<dbReference type="PANTHER" id="PTHR12049:SF7">
    <property type="entry name" value="PROTEIN ARGININE METHYLTRANSFERASE NDUFAF7, MITOCHONDRIAL"/>
    <property type="match status" value="1"/>
</dbReference>
<dbReference type="InterPro" id="IPR038375">
    <property type="entry name" value="NDUFAF7_sf"/>
</dbReference>
<evidence type="ECO:0000256" key="14">
    <source>
        <dbReference type="SAM" id="Phobius"/>
    </source>
</evidence>
<dbReference type="InterPro" id="IPR029063">
    <property type="entry name" value="SAM-dependent_MTases_sf"/>
</dbReference>
<evidence type="ECO:0000256" key="2">
    <source>
        <dbReference type="ARBA" id="ARBA00005891"/>
    </source>
</evidence>
<dbReference type="Gene3D" id="3.40.50.12710">
    <property type="match status" value="1"/>
</dbReference>
<accession>A0A540M3E5</accession>
<dbReference type="GO" id="GO:0005739">
    <property type="term" value="C:mitochondrion"/>
    <property type="evidence" value="ECO:0007669"/>
    <property type="project" value="UniProtKB-SubCell"/>
</dbReference>
<dbReference type="GO" id="GO:0035243">
    <property type="term" value="F:protein-arginine omega-N symmetric methyltransferase activity"/>
    <property type="evidence" value="ECO:0007669"/>
    <property type="project" value="UniProtKB-EC"/>
</dbReference>
<keyword evidence="14" id="KW-0472">Membrane</keyword>